<dbReference type="PROSITE" id="PS50943">
    <property type="entry name" value="HTH_CROC1"/>
    <property type="match status" value="1"/>
</dbReference>
<name>A0A1P8JXJ8_9BURK</name>
<keyword evidence="3" id="KW-1185">Reference proteome</keyword>
<proteinExistence type="predicted"/>
<feature type="domain" description="HTH cro/C1-type" evidence="1">
    <location>
        <begin position="2"/>
        <end position="52"/>
    </location>
</feature>
<evidence type="ECO:0000259" key="1">
    <source>
        <dbReference type="PROSITE" id="PS50943"/>
    </source>
</evidence>
<dbReference type="AlphaFoldDB" id="A0A1P8JXJ8"/>
<reference evidence="2 3" key="1">
    <citation type="submission" date="2017-01" db="EMBL/GenBank/DDBJ databases">
        <authorList>
            <person name="Mah S.A."/>
            <person name="Swanson W.J."/>
            <person name="Moy G.W."/>
            <person name="Vacquier V.D."/>
        </authorList>
    </citation>
    <scope>NUCLEOTIDE SEQUENCE [LARGE SCALE GENOMIC DNA]</scope>
    <source>
        <strain evidence="2 3">DCY110</strain>
    </source>
</reference>
<organism evidence="2 3">
    <name type="scientific">Rhodoferax koreensis</name>
    <dbReference type="NCBI Taxonomy" id="1842727"/>
    <lineage>
        <taxon>Bacteria</taxon>
        <taxon>Pseudomonadati</taxon>
        <taxon>Pseudomonadota</taxon>
        <taxon>Betaproteobacteria</taxon>
        <taxon>Burkholderiales</taxon>
        <taxon>Comamonadaceae</taxon>
        <taxon>Rhodoferax</taxon>
    </lineage>
</organism>
<dbReference type="InterPro" id="IPR010982">
    <property type="entry name" value="Lambda_DNA-bd_dom_sf"/>
</dbReference>
<dbReference type="KEGG" id="rhy:RD110_15755"/>
<evidence type="ECO:0000313" key="3">
    <source>
        <dbReference type="Proteomes" id="UP000186609"/>
    </source>
</evidence>
<dbReference type="Proteomes" id="UP000186609">
    <property type="component" value="Chromosome"/>
</dbReference>
<dbReference type="EMBL" id="CP019236">
    <property type="protein sequence ID" value="APW38476.1"/>
    <property type="molecule type" value="Genomic_DNA"/>
</dbReference>
<dbReference type="STRING" id="1842727.RD110_15755"/>
<dbReference type="GO" id="GO:0003677">
    <property type="term" value="F:DNA binding"/>
    <property type="evidence" value="ECO:0007669"/>
    <property type="project" value="InterPro"/>
</dbReference>
<dbReference type="InterPro" id="IPR001387">
    <property type="entry name" value="Cro/C1-type_HTH"/>
</dbReference>
<gene>
    <name evidence="2" type="ORF">RD110_15755</name>
</gene>
<protein>
    <recommendedName>
        <fullName evidence="1">HTH cro/C1-type domain-containing protein</fullName>
    </recommendedName>
</protein>
<sequence length="144" mass="15435">MKEAGVKIPALATALGVSYQAVKKMTTGASSGFTAINNEKAANFLKVSPKWLATGKGPMREPKASVTPAPAPVALIPPEPGIHYIARLLVDKLSTLDETDRKMAAIVLEALATRPDDASKNIERLAKLLGEIDTEMDTQRRQVQ</sequence>
<accession>A0A1P8JXJ8</accession>
<evidence type="ECO:0000313" key="2">
    <source>
        <dbReference type="EMBL" id="APW38476.1"/>
    </source>
</evidence>
<dbReference type="Gene3D" id="1.10.260.40">
    <property type="entry name" value="lambda repressor-like DNA-binding domains"/>
    <property type="match status" value="1"/>
</dbReference>